<evidence type="ECO:0000256" key="3">
    <source>
        <dbReference type="ARBA" id="ARBA00022448"/>
    </source>
</evidence>
<evidence type="ECO:0000256" key="2">
    <source>
        <dbReference type="ARBA" id="ARBA00007783"/>
    </source>
</evidence>
<comment type="subcellular location">
    <subcellularLocation>
        <location evidence="1">Cell membrane</location>
        <topology evidence="1">Multi-pass membrane protein</topology>
    </subcellularLocation>
</comment>
<evidence type="ECO:0000256" key="4">
    <source>
        <dbReference type="ARBA" id="ARBA00022475"/>
    </source>
</evidence>
<feature type="transmembrane region" description="Helical" evidence="8">
    <location>
        <begin position="259"/>
        <end position="284"/>
    </location>
</feature>
<feature type="transmembrane region" description="Helical" evidence="8">
    <location>
        <begin position="290"/>
        <end position="311"/>
    </location>
</feature>
<dbReference type="EMBL" id="CP039543">
    <property type="protein sequence ID" value="QJT10998.1"/>
    <property type="molecule type" value="Genomic_DNA"/>
</dbReference>
<dbReference type="EMBL" id="QMIF01000016">
    <property type="protein sequence ID" value="TVM31383.1"/>
    <property type="molecule type" value="Genomic_DNA"/>
</dbReference>
<dbReference type="InterPro" id="IPR051449">
    <property type="entry name" value="ABC-2_transporter_component"/>
</dbReference>
<dbReference type="Proteomes" id="UP000503251">
    <property type="component" value="Chromosome"/>
</dbReference>
<dbReference type="PANTHER" id="PTHR30294">
    <property type="entry name" value="MEMBRANE COMPONENT OF ABC TRANSPORTER YHHJ-RELATED"/>
    <property type="match status" value="1"/>
</dbReference>
<evidence type="ECO:0000313" key="11">
    <source>
        <dbReference type="EMBL" id="TVM31383.1"/>
    </source>
</evidence>
<dbReference type="GO" id="GO:0140359">
    <property type="term" value="F:ABC-type transporter activity"/>
    <property type="evidence" value="ECO:0007669"/>
    <property type="project" value="InterPro"/>
</dbReference>
<comment type="similarity">
    <text evidence="2">Belongs to the ABC-2 integral membrane protein family.</text>
</comment>
<dbReference type="PANTHER" id="PTHR30294:SF29">
    <property type="entry name" value="MULTIDRUG ABC TRANSPORTER PERMEASE YBHS-RELATED"/>
    <property type="match status" value="1"/>
</dbReference>
<dbReference type="InterPro" id="IPR047817">
    <property type="entry name" value="ABC2_TM_bact-type"/>
</dbReference>
<evidence type="ECO:0000256" key="7">
    <source>
        <dbReference type="ARBA" id="ARBA00023136"/>
    </source>
</evidence>
<gene>
    <name evidence="11" type="ORF">DQK91_18480</name>
    <name evidence="10" type="ORF">E8L03_19690</name>
</gene>
<keyword evidence="7 8" id="KW-0472">Membrane</keyword>
<dbReference type="OrthoDB" id="9808686at2"/>
<dbReference type="AlphaFoldDB" id="A0A6P1ZFV7"/>
<accession>A0A6P1ZFV7</accession>
<keyword evidence="3" id="KW-0813">Transport</keyword>
<evidence type="ECO:0000256" key="1">
    <source>
        <dbReference type="ARBA" id="ARBA00004651"/>
    </source>
</evidence>
<sequence length="376" mass="41447">MARPGLLSPRRLRALVRKEMYQIVRDPSSIAIALVLPVILLLLFGYGISLDPRQIPIAVVLEQPSPAAMDLAARFTISDYFAPIPLTNFQQAEQLLRQRDVDAIVRVRADFSRELAAGRIAPIQLIVNAVDGNRARQIEGYVTGAWQRWVQSQAALDNQALPLVEVQPHYWFNSEVRSQNFLVPGLVVLVMTLIGTLLTALVMAREWERGTMESLLVTPVSVVEIVLGKLVPYFILGMMGMVVCLLMAFFLFHVPFRGSLLVLALLASIFLCAMLGLGLFISAVAKNQFVAGQTSLIAAFLPAFFLSGFIFELASAPFVIRAISHIVPARYFVAIVQSIFLAGNVWSVLLPNAAAMAGLACFFLFLAFKKTRKSLE</sequence>
<evidence type="ECO:0000313" key="13">
    <source>
        <dbReference type="Proteomes" id="UP000503251"/>
    </source>
</evidence>
<organism evidence="11 12">
    <name type="scientific">Oceanidesulfovibrio marinus</name>
    <dbReference type="NCBI Taxonomy" id="370038"/>
    <lineage>
        <taxon>Bacteria</taxon>
        <taxon>Pseudomonadati</taxon>
        <taxon>Thermodesulfobacteriota</taxon>
        <taxon>Desulfovibrionia</taxon>
        <taxon>Desulfovibrionales</taxon>
        <taxon>Desulfovibrionaceae</taxon>
        <taxon>Oceanidesulfovibrio</taxon>
    </lineage>
</organism>
<feature type="transmembrane region" description="Helical" evidence="8">
    <location>
        <begin position="30"/>
        <end position="48"/>
    </location>
</feature>
<dbReference type="GO" id="GO:0005886">
    <property type="term" value="C:plasma membrane"/>
    <property type="evidence" value="ECO:0007669"/>
    <property type="project" value="UniProtKB-SubCell"/>
</dbReference>
<dbReference type="Gene3D" id="3.40.1710.10">
    <property type="entry name" value="abc type-2 transporter like domain"/>
    <property type="match status" value="1"/>
</dbReference>
<feature type="domain" description="ABC transmembrane type-2" evidence="9">
    <location>
        <begin position="143"/>
        <end position="374"/>
    </location>
</feature>
<keyword evidence="4" id="KW-1003">Cell membrane</keyword>
<keyword evidence="5 8" id="KW-0812">Transmembrane</keyword>
<keyword evidence="13" id="KW-1185">Reference proteome</keyword>
<keyword evidence="6 8" id="KW-1133">Transmembrane helix</keyword>
<proteinExistence type="inferred from homology"/>
<dbReference type="Pfam" id="PF12698">
    <property type="entry name" value="ABC2_membrane_3"/>
    <property type="match status" value="1"/>
</dbReference>
<reference evidence="11 12" key="1">
    <citation type="submission" date="2018-06" db="EMBL/GenBank/DDBJ databases">
        <title>Complete genome of Desulfovibrio marinus P48SEP.</title>
        <authorList>
            <person name="Crispim J.S."/>
            <person name="Vidigal P.M.P."/>
            <person name="Silva L.C.F."/>
            <person name="Araujo L.C."/>
            <person name="Laguardia C.N."/>
            <person name="Dias R.S."/>
            <person name="Sousa M.P."/>
            <person name="Paula S.O."/>
            <person name="Silva C."/>
        </authorList>
    </citation>
    <scope>NUCLEOTIDE SEQUENCE [LARGE SCALE GENOMIC DNA]</scope>
    <source>
        <strain evidence="11 12">P48SEP</strain>
    </source>
</reference>
<feature type="transmembrane region" description="Helical" evidence="8">
    <location>
        <begin position="230"/>
        <end position="252"/>
    </location>
</feature>
<reference evidence="10 13" key="2">
    <citation type="submission" date="2019-04" db="EMBL/GenBank/DDBJ databases">
        <title>Isolation and culture of sulfate reducing bacteria from the cold seep of the South China Sea.</title>
        <authorList>
            <person name="Sun C."/>
            <person name="Liu R."/>
        </authorList>
    </citation>
    <scope>NUCLEOTIDE SEQUENCE [LARGE SCALE GENOMIC DNA]</scope>
    <source>
        <strain evidence="10 13">CS1</strain>
    </source>
</reference>
<feature type="transmembrane region" description="Helical" evidence="8">
    <location>
        <begin position="318"/>
        <end position="342"/>
    </location>
</feature>
<feature type="transmembrane region" description="Helical" evidence="8">
    <location>
        <begin position="348"/>
        <end position="368"/>
    </location>
</feature>
<dbReference type="PROSITE" id="PS51012">
    <property type="entry name" value="ABC_TM2"/>
    <property type="match status" value="1"/>
</dbReference>
<evidence type="ECO:0000256" key="5">
    <source>
        <dbReference type="ARBA" id="ARBA00022692"/>
    </source>
</evidence>
<evidence type="ECO:0000256" key="8">
    <source>
        <dbReference type="SAM" id="Phobius"/>
    </source>
</evidence>
<dbReference type="Proteomes" id="UP000434052">
    <property type="component" value="Unassembled WGS sequence"/>
</dbReference>
<protein>
    <submittedName>
        <fullName evidence="10">ABC transporter permease</fullName>
    </submittedName>
</protein>
<evidence type="ECO:0000313" key="10">
    <source>
        <dbReference type="EMBL" id="QJT10998.1"/>
    </source>
</evidence>
<dbReference type="RefSeq" id="WP_144306884.1">
    <property type="nucleotide sequence ID" value="NZ_CP039543.1"/>
</dbReference>
<dbReference type="InterPro" id="IPR013525">
    <property type="entry name" value="ABC2_TM"/>
</dbReference>
<evidence type="ECO:0000313" key="12">
    <source>
        <dbReference type="Proteomes" id="UP000434052"/>
    </source>
</evidence>
<name>A0A6P1ZFV7_9BACT</name>
<evidence type="ECO:0000259" key="9">
    <source>
        <dbReference type="PROSITE" id="PS51012"/>
    </source>
</evidence>
<evidence type="ECO:0000256" key="6">
    <source>
        <dbReference type="ARBA" id="ARBA00022989"/>
    </source>
</evidence>
<feature type="transmembrane region" description="Helical" evidence="8">
    <location>
        <begin position="181"/>
        <end position="204"/>
    </location>
</feature>